<comment type="similarity">
    <text evidence="1 2">Belongs to the ArsC family.</text>
</comment>
<dbReference type="NCBIfam" id="NF008107">
    <property type="entry name" value="PRK10853.1"/>
    <property type="match status" value="1"/>
</dbReference>
<gene>
    <name evidence="3" type="ORF">D0544_08620</name>
</gene>
<evidence type="ECO:0000313" key="3">
    <source>
        <dbReference type="EMBL" id="RRJ85114.1"/>
    </source>
</evidence>
<sequence>MVTLYGIKNCDTMKKARTWLDQQGIEYRFHDYKTEGVPAEEFAGHLQQLGWEALVNRRGTTWRKLPEAVREGTSAATALALICEHSSLIKRPLLVAGEHRLLGFNADQYAAFFDAQP</sequence>
<proteinExistence type="inferred from homology"/>
<reference evidence="3 4" key="1">
    <citation type="submission" date="2018-08" db="EMBL/GenBank/DDBJ databases">
        <authorList>
            <person name="Khan S.A."/>
        </authorList>
    </citation>
    <scope>NUCLEOTIDE SEQUENCE [LARGE SCALE GENOMIC DNA]</scope>
    <source>
        <strain evidence="3 4">GTF-13</strain>
    </source>
</reference>
<protein>
    <submittedName>
        <fullName evidence="3">ArsC family reductase</fullName>
    </submittedName>
</protein>
<comment type="caution">
    <text evidence="3">The sequence shown here is derived from an EMBL/GenBank/DDBJ whole genome shotgun (WGS) entry which is preliminary data.</text>
</comment>
<dbReference type="SUPFAM" id="SSF52833">
    <property type="entry name" value="Thioredoxin-like"/>
    <property type="match status" value="1"/>
</dbReference>
<accession>A0A3P3VRN8</accession>
<name>A0A3P3VRN8_9GAMM</name>
<organism evidence="3 4">
    <name type="scientific">Aestuariirhabdus litorea</name>
    <dbReference type="NCBI Taxonomy" id="2528527"/>
    <lineage>
        <taxon>Bacteria</taxon>
        <taxon>Pseudomonadati</taxon>
        <taxon>Pseudomonadota</taxon>
        <taxon>Gammaproteobacteria</taxon>
        <taxon>Oceanospirillales</taxon>
        <taxon>Aestuariirhabdaceae</taxon>
        <taxon>Aestuariirhabdus</taxon>
    </lineage>
</organism>
<dbReference type="Pfam" id="PF03960">
    <property type="entry name" value="ArsC"/>
    <property type="match status" value="1"/>
</dbReference>
<dbReference type="InterPro" id="IPR006660">
    <property type="entry name" value="Arsenate_reductase-like"/>
</dbReference>
<dbReference type="NCBIfam" id="TIGR01617">
    <property type="entry name" value="arsC_related"/>
    <property type="match status" value="1"/>
</dbReference>
<dbReference type="PANTHER" id="PTHR30041:SF8">
    <property type="entry name" value="PROTEIN YFFB"/>
    <property type="match status" value="1"/>
</dbReference>
<dbReference type="Proteomes" id="UP000280792">
    <property type="component" value="Unassembled WGS sequence"/>
</dbReference>
<dbReference type="Gene3D" id="3.40.30.10">
    <property type="entry name" value="Glutaredoxin"/>
    <property type="match status" value="1"/>
</dbReference>
<dbReference type="EMBL" id="QWEZ01000001">
    <property type="protein sequence ID" value="RRJ85114.1"/>
    <property type="molecule type" value="Genomic_DNA"/>
</dbReference>
<evidence type="ECO:0000256" key="1">
    <source>
        <dbReference type="ARBA" id="ARBA00007198"/>
    </source>
</evidence>
<dbReference type="PROSITE" id="PS51353">
    <property type="entry name" value="ARSC"/>
    <property type="match status" value="1"/>
</dbReference>
<dbReference type="PANTHER" id="PTHR30041">
    <property type="entry name" value="ARSENATE REDUCTASE"/>
    <property type="match status" value="1"/>
</dbReference>
<keyword evidence="4" id="KW-1185">Reference proteome</keyword>
<dbReference type="AlphaFoldDB" id="A0A3P3VRN8"/>
<evidence type="ECO:0000256" key="2">
    <source>
        <dbReference type="PROSITE-ProRule" id="PRU01282"/>
    </source>
</evidence>
<dbReference type="InterPro" id="IPR036249">
    <property type="entry name" value="Thioredoxin-like_sf"/>
</dbReference>
<reference evidence="3 4" key="2">
    <citation type="submission" date="2018-12" db="EMBL/GenBank/DDBJ databases">
        <title>Simiduia agarivorans gen. nov., sp. nov., a marine, agarolytic bacterium isolated from shallow coastal water from Keelung, Taiwan.</title>
        <authorList>
            <person name="Shieh W.Y."/>
        </authorList>
    </citation>
    <scope>NUCLEOTIDE SEQUENCE [LARGE SCALE GENOMIC DNA]</scope>
    <source>
        <strain evidence="3 4">GTF-13</strain>
    </source>
</reference>
<dbReference type="CDD" id="cd03035">
    <property type="entry name" value="ArsC_Yffb"/>
    <property type="match status" value="1"/>
</dbReference>
<evidence type="ECO:0000313" key="4">
    <source>
        <dbReference type="Proteomes" id="UP000280792"/>
    </source>
</evidence>
<dbReference type="RefSeq" id="WP_125015543.1">
    <property type="nucleotide sequence ID" value="NZ_QWEZ01000001.1"/>
</dbReference>
<dbReference type="InterPro" id="IPR006504">
    <property type="entry name" value="Tscrpt_reg_Spx/MgsR"/>
</dbReference>